<evidence type="ECO:0000313" key="6">
    <source>
        <dbReference type="Proteomes" id="UP000241421"/>
    </source>
</evidence>
<dbReference type="AlphaFoldDB" id="A0A2U2HC17"/>
<dbReference type="GO" id="GO:0004553">
    <property type="term" value="F:hydrolase activity, hydrolyzing O-glycosyl compounds"/>
    <property type="evidence" value="ECO:0007669"/>
    <property type="project" value="TreeGrafter"/>
</dbReference>
<evidence type="ECO:0000256" key="2">
    <source>
        <dbReference type="ARBA" id="ARBA00022801"/>
    </source>
</evidence>
<accession>A0A2U2HC17</accession>
<feature type="domain" description="Glycosyl hydrolases family 39 N-terminal catalytic" evidence="4">
    <location>
        <begin position="140"/>
        <end position="282"/>
    </location>
</feature>
<dbReference type="Gene3D" id="3.20.20.80">
    <property type="entry name" value="Glycosidases"/>
    <property type="match status" value="1"/>
</dbReference>
<dbReference type="PANTHER" id="PTHR12631">
    <property type="entry name" value="ALPHA-L-IDURONIDASE"/>
    <property type="match status" value="1"/>
</dbReference>
<keyword evidence="2" id="KW-0378">Hydrolase</keyword>
<keyword evidence="3" id="KW-0326">Glycosidase</keyword>
<dbReference type="InterPro" id="IPR049166">
    <property type="entry name" value="GH39_cat"/>
</dbReference>
<reference evidence="5 6" key="1">
    <citation type="submission" date="2018-04" db="EMBL/GenBank/DDBJ databases">
        <title>Massilia violaceinigra sp. nov., a novel purple-pigmented bacterium isolated from Tianshan glacier, Xinjiang, China.</title>
        <authorList>
            <person name="Wang H."/>
        </authorList>
    </citation>
    <scope>NUCLEOTIDE SEQUENCE [LARGE SCALE GENOMIC DNA]</scope>
    <source>
        <strain evidence="5 6">B448-2</strain>
    </source>
</reference>
<comment type="caution">
    <text evidence="5">The sequence shown here is derived from an EMBL/GenBank/DDBJ whole genome shotgun (WGS) entry which is preliminary data.</text>
</comment>
<organism evidence="5 6">
    <name type="scientific">Massilia glaciei</name>
    <dbReference type="NCBI Taxonomy" id="1524097"/>
    <lineage>
        <taxon>Bacteria</taxon>
        <taxon>Pseudomonadati</taxon>
        <taxon>Pseudomonadota</taxon>
        <taxon>Betaproteobacteria</taxon>
        <taxon>Burkholderiales</taxon>
        <taxon>Oxalobacteraceae</taxon>
        <taxon>Telluria group</taxon>
        <taxon>Massilia</taxon>
    </lineage>
</organism>
<dbReference type="RefSeq" id="WP_106760251.1">
    <property type="nucleotide sequence ID" value="NZ_PXWF02000324.1"/>
</dbReference>
<name>A0A2U2HC17_9BURK</name>
<proteinExistence type="inferred from homology"/>
<evidence type="ECO:0000259" key="4">
    <source>
        <dbReference type="Pfam" id="PF01229"/>
    </source>
</evidence>
<dbReference type="InterPro" id="IPR017853">
    <property type="entry name" value="GH"/>
</dbReference>
<dbReference type="PANTHER" id="PTHR12631:SF10">
    <property type="entry name" value="BETA-XYLOSIDASE-LIKE PROTEIN-RELATED"/>
    <property type="match status" value="1"/>
</dbReference>
<comment type="similarity">
    <text evidence="1">Belongs to the glycosyl hydrolase 39 family.</text>
</comment>
<dbReference type="OrthoDB" id="9776971at2"/>
<evidence type="ECO:0000256" key="1">
    <source>
        <dbReference type="ARBA" id="ARBA00008875"/>
    </source>
</evidence>
<evidence type="ECO:0000313" key="5">
    <source>
        <dbReference type="EMBL" id="PWF40438.1"/>
    </source>
</evidence>
<protein>
    <recommendedName>
        <fullName evidence="4">Glycosyl hydrolases family 39 N-terminal catalytic domain-containing protein</fullName>
    </recommendedName>
</protein>
<dbReference type="SUPFAM" id="SSF51445">
    <property type="entry name" value="(Trans)glycosidases"/>
    <property type="match status" value="1"/>
</dbReference>
<dbReference type="Proteomes" id="UP000241421">
    <property type="component" value="Unassembled WGS sequence"/>
</dbReference>
<dbReference type="InterPro" id="IPR051923">
    <property type="entry name" value="Glycosyl_Hydrolase_39"/>
</dbReference>
<gene>
    <name evidence="5" type="ORF">C7C56_026040</name>
</gene>
<sequence>MADPSKARCALSRNLSFNLPRAESRALSWRLPLAPSLAPSLALSLLALAPPCAGAPQTFTPAFFGAHVHRAGNDLWKRAGLGALRLHDSNVTWAELEPERGRRDWRNLDRIVASARGARVELLLPLQGTPRWAASEPRRAGAYGMGANTAPARLADWSAYVGAVARRYKGVVGAYEIWNEPNLARFFSGAPQQMAALTRSAARAIRQIDPAAKVVCAGITGSYGLRWFKDYLAAGANKDCDVIAYHFYVHHGSPEKMVPVIKQVRAAMRGAGIGDMPIWNTETGWVIDDGRGNLPAAGVPSGWRALSMETAVAYVPRALLLARSNGVERFYWYSWDHGTMGLTSGRGTGMTPAARVYTSFRNYVMGGRVGRCAREGALWRCALVLRDGTRAEAWWSERGRHTFRPARAGSLLRINERGEIERVRQLAARSPLAAGPTPLFIEYR</sequence>
<keyword evidence="6" id="KW-1185">Reference proteome</keyword>
<evidence type="ECO:0000256" key="3">
    <source>
        <dbReference type="ARBA" id="ARBA00023295"/>
    </source>
</evidence>
<dbReference type="EMBL" id="PXWF02000324">
    <property type="protein sequence ID" value="PWF40438.1"/>
    <property type="molecule type" value="Genomic_DNA"/>
</dbReference>
<dbReference type="Pfam" id="PF01229">
    <property type="entry name" value="Glyco_hydro_39"/>
    <property type="match status" value="1"/>
</dbReference>